<dbReference type="SUPFAM" id="SSF89550">
    <property type="entry name" value="PHP domain-like"/>
    <property type="match status" value="1"/>
</dbReference>
<protein>
    <submittedName>
        <fullName evidence="1">Metal-dependent phosphoesterase</fullName>
    </submittedName>
</protein>
<proteinExistence type="predicted"/>
<organism evidence="1 2">
    <name type="scientific">Halarchaeum nitratireducens</name>
    <dbReference type="NCBI Taxonomy" id="489913"/>
    <lineage>
        <taxon>Archaea</taxon>
        <taxon>Methanobacteriati</taxon>
        <taxon>Methanobacteriota</taxon>
        <taxon>Stenosarchaea group</taxon>
        <taxon>Halobacteria</taxon>
        <taxon>Halobacteriales</taxon>
        <taxon>Halobacteriaceae</taxon>
    </lineage>
</organism>
<dbReference type="InterPro" id="IPR016195">
    <property type="entry name" value="Pol/histidinol_Pase-like"/>
</dbReference>
<sequence length="251" mass="28384">MTETRVDPHVKVLDADVAARAKARGIDVLVYAPHFTRLPAIRERADAFTDDDLLVVPAREVFTGPWQERRHVLALGLDDPVPDFITLDGAFEAFDAQDATVLAPHPTFATVSLGSADVERYGDRIAAGEVYNPKQWPYQNDRARELVEAHGLTAFGSSYAHRRATVGEVWTTFERDIQSAADLCAAFEAGAPRRVEHRTGWRHTLRCRAEFCHLAWENTYEKADRILLSGMEPTHPRHIAYEERFDDVRVY</sequence>
<reference evidence="1 2" key="1">
    <citation type="journal article" date="2019" name="Int. J. Syst. Evol. Microbiol.">
        <title>The Global Catalogue of Microorganisms (GCM) 10K type strain sequencing project: providing services to taxonomists for standard genome sequencing and annotation.</title>
        <authorList>
            <consortium name="The Broad Institute Genomics Platform"/>
            <consortium name="The Broad Institute Genome Sequencing Center for Infectious Disease"/>
            <person name="Wu L."/>
            <person name="Ma J."/>
        </authorList>
    </citation>
    <scope>NUCLEOTIDE SEQUENCE [LARGE SCALE GENOMIC DNA]</scope>
    <source>
        <strain evidence="1 2">JCM 16331</strain>
    </source>
</reference>
<dbReference type="EMBL" id="BMOQ01000003">
    <property type="protein sequence ID" value="GGN14376.1"/>
    <property type="molecule type" value="Genomic_DNA"/>
</dbReference>
<dbReference type="AlphaFoldDB" id="A0A830GAJ2"/>
<keyword evidence="2" id="KW-1185">Reference proteome</keyword>
<name>A0A830GAJ2_9EURY</name>
<accession>A0A830GAJ2</accession>
<dbReference type="Gene3D" id="3.20.20.140">
    <property type="entry name" value="Metal-dependent hydrolases"/>
    <property type="match status" value="1"/>
</dbReference>
<dbReference type="Proteomes" id="UP000608850">
    <property type="component" value="Unassembled WGS sequence"/>
</dbReference>
<dbReference type="RefSeq" id="WP_229772812.1">
    <property type="nucleotide sequence ID" value="NZ_BMOQ01000003.1"/>
</dbReference>
<gene>
    <name evidence="1" type="ORF">GCM10009021_13300</name>
</gene>
<evidence type="ECO:0000313" key="2">
    <source>
        <dbReference type="Proteomes" id="UP000608850"/>
    </source>
</evidence>
<comment type="caution">
    <text evidence="1">The sequence shown here is derived from an EMBL/GenBank/DDBJ whole genome shotgun (WGS) entry which is preliminary data.</text>
</comment>
<evidence type="ECO:0000313" key="1">
    <source>
        <dbReference type="EMBL" id="GGN14376.1"/>
    </source>
</evidence>
<dbReference type="Pfam" id="PF13263">
    <property type="entry name" value="PHP_C"/>
    <property type="match status" value="1"/>
</dbReference>